<protein>
    <recommendedName>
        <fullName evidence="5">Tat pathway signal sequence</fullName>
    </recommendedName>
</protein>
<evidence type="ECO:0000313" key="4">
    <source>
        <dbReference type="Proteomes" id="UP000799770"/>
    </source>
</evidence>
<dbReference type="PANTHER" id="PTHR33365:SF4">
    <property type="entry name" value="CYCLOCHLOROTINE BIOSYNTHESIS PROTEIN O"/>
    <property type="match status" value="1"/>
</dbReference>
<organism evidence="3 4">
    <name type="scientific">Lophiotrema nucula</name>
    <dbReference type="NCBI Taxonomy" id="690887"/>
    <lineage>
        <taxon>Eukaryota</taxon>
        <taxon>Fungi</taxon>
        <taxon>Dikarya</taxon>
        <taxon>Ascomycota</taxon>
        <taxon>Pezizomycotina</taxon>
        <taxon>Dothideomycetes</taxon>
        <taxon>Pleosporomycetidae</taxon>
        <taxon>Pleosporales</taxon>
        <taxon>Lophiotremataceae</taxon>
        <taxon>Lophiotrema</taxon>
    </lineage>
</organism>
<dbReference type="AlphaFoldDB" id="A0A6A5YYI8"/>
<dbReference type="Proteomes" id="UP000799770">
    <property type="component" value="Unassembled WGS sequence"/>
</dbReference>
<keyword evidence="4" id="KW-1185">Reference proteome</keyword>
<evidence type="ECO:0008006" key="5">
    <source>
        <dbReference type="Google" id="ProtNLM"/>
    </source>
</evidence>
<gene>
    <name evidence="3" type="ORF">BDV96DRAFT_458669</name>
</gene>
<dbReference type="EMBL" id="ML977331">
    <property type="protein sequence ID" value="KAF2112269.1"/>
    <property type="molecule type" value="Genomic_DNA"/>
</dbReference>
<dbReference type="OrthoDB" id="3687641at2759"/>
<dbReference type="GO" id="GO:0043386">
    <property type="term" value="P:mycotoxin biosynthetic process"/>
    <property type="evidence" value="ECO:0007669"/>
    <property type="project" value="InterPro"/>
</dbReference>
<evidence type="ECO:0000256" key="2">
    <source>
        <dbReference type="ARBA" id="ARBA00035112"/>
    </source>
</evidence>
<name>A0A6A5YYI8_9PLEO</name>
<proteinExistence type="inferred from homology"/>
<dbReference type="PANTHER" id="PTHR33365">
    <property type="entry name" value="YALI0B05434P"/>
    <property type="match status" value="1"/>
</dbReference>
<dbReference type="InterPro" id="IPR021765">
    <property type="entry name" value="UstYa-like"/>
</dbReference>
<feature type="non-terminal residue" evidence="3">
    <location>
        <position position="175"/>
    </location>
</feature>
<evidence type="ECO:0000256" key="1">
    <source>
        <dbReference type="ARBA" id="ARBA00004685"/>
    </source>
</evidence>
<comment type="pathway">
    <text evidence="1">Mycotoxin biosynthesis.</text>
</comment>
<accession>A0A6A5YYI8</accession>
<feature type="non-terminal residue" evidence="3">
    <location>
        <position position="1"/>
    </location>
</feature>
<dbReference type="Pfam" id="PF11807">
    <property type="entry name" value="UstYa"/>
    <property type="match status" value="1"/>
</dbReference>
<comment type="similarity">
    <text evidence="2">Belongs to the ustYa family.</text>
</comment>
<evidence type="ECO:0000313" key="3">
    <source>
        <dbReference type="EMBL" id="KAF2112269.1"/>
    </source>
</evidence>
<reference evidence="3" key="1">
    <citation type="journal article" date="2020" name="Stud. Mycol.">
        <title>101 Dothideomycetes genomes: a test case for predicting lifestyles and emergence of pathogens.</title>
        <authorList>
            <person name="Haridas S."/>
            <person name="Albert R."/>
            <person name="Binder M."/>
            <person name="Bloem J."/>
            <person name="Labutti K."/>
            <person name="Salamov A."/>
            <person name="Andreopoulos B."/>
            <person name="Baker S."/>
            <person name="Barry K."/>
            <person name="Bills G."/>
            <person name="Bluhm B."/>
            <person name="Cannon C."/>
            <person name="Castanera R."/>
            <person name="Culley D."/>
            <person name="Daum C."/>
            <person name="Ezra D."/>
            <person name="Gonzalez J."/>
            <person name="Henrissat B."/>
            <person name="Kuo A."/>
            <person name="Liang C."/>
            <person name="Lipzen A."/>
            <person name="Lutzoni F."/>
            <person name="Magnuson J."/>
            <person name="Mondo S."/>
            <person name="Nolan M."/>
            <person name="Ohm R."/>
            <person name="Pangilinan J."/>
            <person name="Park H.-J."/>
            <person name="Ramirez L."/>
            <person name="Alfaro M."/>
            <person name="Sun H."/>
            <person name="Tritt A."/>
            <person name="Yoshinaga Y."/>
            <person name="Zwiers L.-H."/>
            <person name="Turgeon B."/>
            <person name="Goodwin S."/>
            <person name="Spatafora J."/>
            <person name="Crous P."/>
            <person name="Grigoriev I."/>
        </authorList>
    </citation>
    <scope>NUCLEOTIDE SEQUENCE</scope>
    <source>
        <strain evidence="3">CBS 627.86</strain>
    </source>
</reference>
<sequence length="175" mass="20015">SPVLDEVPVQTVKFNETFGFPSVHPSKFQGPPSKEVDDTWARFSQHPMMDGRSGRMSVPFSAIAKMDKATNGDWAASAVKLGDDKYMANLDLFHNAHCLNMFRKMMYPEHYRPYGESERGHLEHCMETLRQAIFCNSGTGLVTFHWVEGIEEPYPDYNVAHQCRDPEAMLDWALR</sequence>